<sequence>MGGEPSIIGEEKLRAYMIVATKALPNARHTIVTNLFSLPNWLLKMSQNEFCNQIETTYALGKKQTLSGNEEKYQQSFIQNLRTVTDAGINCTVNVEINIETIKAGTYPIISAMQSTDAKDWAFDYSINFDEFNANPIYDSYGYPILKGSTTLEEYWHFVNKIKQIQQINQDGSISDVRIAPRTDGFNISESKGFLTINPNNTVTTNPLFSTMKKLQYPTVDALNASGMKEQHQKRAINRIRPCIGCNEFGDCQGFSSHVPIQQEGICAGGLLCK</sequence>
<evidence type="ECO:0000313" key="1">
    <source>
        <dbReference type="EMBL" id="SFV85800.1"/>
    </source>
</evidence>
<dbReference type="AlphaFoldDB" id="A0A1W1DVP9"/>
<organism evidence="1">
    <name type="scientific">hydrothermal vent metagenome</name>
    <dbReference type="NCBI Taxonomy" id="652676"/>
    <lineage>
        <taxon>unclassified sequences</taxon>
        <taxon>metagenomes</taxon>
        <taxon>ecological metagenomes</taxon>
    </lineage>
</organism>
<gene>
    <name evidence="1" type="ORF">MNB_SUP05-SYMBIONT-4-1265</name>
</gene>
<protein>
    <recommendedName>
        <fullName evidence="2">Radical SAM domain protein</fullName>
    </recommendedName>
</protein>
<name>A0A1W1DVP9_9ZZZZ</name>
<reference evidence="1" key="1">
    <citation type="submission" date="2016-10" db="EMBL/GenBank/DDBJ databases">
        <authorList>
            <person name="de Groot N.N."/>
        </authorList>
    </citation>
    <scope>NUCLEOTIDE SEQUENCE</scope>
</reference>
<evidence type="ECO:0008006" key="2">
    <source>
        <dbReference type="Google" id="ProtNLM"/>
    </source>
</evidence>
<proteinExistence type="predicted"/>
<accession>A0A1W1DVP9</accession>
<dbReference type="EMBL" id="FPHY01000047">
    <property type="protein sequence ID" value="SFV85800.1"/>
    <property type="molecule type" value="Genomic_DNA"/>
</dbReference>